<proteinExistence type="predicted"/>
<dbReference type="AlphaFoldDB" id="A0A078BB20"/>
<dbReference type="EMBL" id="CCKQ01019735">
    <property type="protein sequence ID" value="CDW91770.1"/>
    <property type="molecule type" value="Genomic_DNA"/>
</dbReference>
<protein>
    <submittedName>
        <fullName evidence="1">Uncharacterized protein</fullName>
    </submittedName>
</protein>
<sequence>MIFGQGDKLHSSTVLQSTPGQYCYANQGQQYPSYDLDPIEVTIGDTVEYQLTLSKIKQCQGQVTSITSIYDEFGLASRTQPNTYITINNSLSRLVHLHLPLNYVIQTQLFHQQFGQSKLSKLQ</sequence>
<keyword evidence="2" id="KW-1185">Reference proteome</keyword>
<dbReference type="Proteomes" id="UP000039865">
    <property type="component" value="Unassembled WGS sequence"/>
</dbReference>
<evidence type="ECO:0000313" key="1">
    <source>
        <dbReference type="EMBL" id="CDW91770.1"/>
    </source>
</evidence>
<reference evidence="1 2" key="1">
    <citation type="submission" date="2014-06" db="EMBL/GenBank/DDBJ databases">
        <authorList>
            <person name="Swart Estienne"/>
        </authorList>
    </citation>
    <scope>NUCLEOTIDE SEQUENCE [LARGE SCALE GENOMIC DNA]</scope>
    <source>
        <strain evidence="1 2">130c</strain>
    </source>
</reference>
<gene>
    <name evidence="1" type="primary">Contig19020.g20175</name>
    <name evidence="1" type="ORF">STYLEM_20931</name>
</gene>
<evidence type="ECO:0000313" key="2">
    <source>
        <dbReference type="Proteomes" id="UP000039865"/>
    </source>
</evidence>
<dbReference type="InParanoid" id="A0A078BB20"/>
<accession>A0A078BB20</accession>
<organism evidence="1 2">
    <name type="scientific">Stylonychia lemnae</name>
    <name type="common">Ciliate</name>
    <dbReference type="NCBI Taxonomy" id="5949"/>
    <lineage>
        <taxon>Eukaryota</taxon>
        <taxon>Sar</taxon>
        <taxon>Alveolata</taxon>
        <taxon>Ciliophora</taxon>
        <taxon>Intramacronucleata</taxon>
        <taxon>Spirotrichea</taxon>
        <taxon>Stichotrichia</taxon>
        <taxon>Sporadotrichida</taxon>
        <taxon>Oxytrichidae</taxon>
        <taxon>Stylonychinae</taxon>
        <taxon>Stylonychia</taxon>
    </lineage>
</organism>
<name>A0A078BB20_STYLE</name>